<organism evidence="2 3">
    <name type="scientific">Nepenthes gracilis</name>
    <name type="common">Slender pitcher plant</name>
    <dbReference type="NCBI Taxonomy" id="150966"/>
    <lineage>
        <taxon>Eukaryota</taxon>
        <taxon>Viridiplantae</taxon>
        <taxon>Streptophyta</taxon>
        <taxon>Embryophyta</taxon>
        <taxon>Tracheophyta</taxon>
        <taxon>Spermatophyta</taxon>
        <taxon>Magnoliopsida</taxon>
        <taxon>eudicotyledons</taxon>
        <taxon>Gunneridae</taxon>
        <taxon>Pentapetalae</taxon>
        <taxon>Caryophyllales</taxon>
        <taxon>Nepenthaceae</taxon>
        <taxon>Nepenthes</taxon>
    </lineage>
</organism>
<reference evidence="2" key="1">
    <citation type="submission" date="2023-05" db="EMBL/GenBank/DDBJ databases">
        <title>Nepenthes gracilis genome sequencing.</title>
        <authorList>
            <person name="Fukushima K."/>
        </authorList>
    </citation>
    <scope>NUCLEOTIDE SEQUENCE</scope>
    <source>
        <strain evidence="2">SING2019-196</strain>
    </source>
</reference>
<keyword evidence="3" id="KW-1185">Reference proteome</keyword>
<evidence type="ECO:0000313" key="2">
    <source>
        <dbReference type="EMBL" id="GMH31702.1"/>
    </source>
</evidence>
<dbReference type="AlphaFoldDB" id="A0AAD3TLM4"/>
<sequence>MQTTPRSAAGSGIKWAIEECKQTKDSQLIPREIITPSSAKARNSSQFFLSIPKSAIHPASYFMGNKIGRATNFRLAARQSHLLQNCFSSQTMLQRTGRDQPHPHQGHATTAA</sequence>
<gene>
    <name evidence="2" type="ORF">Nepgr_033546</name>
</gene>
<protein>
    <submittedName>
        <fullName evidence="2">Uncharacterized protein</fullName>
    </submittedName>
</protein>
<dbReference type="Proteomes" id="UP001279734">
    <property type="component" value="Unassembled WGS sequence"/>
</dbReference>
<dbReference type="EMBL" id="BSYO01000040">
    <property type="protein sequence ID" value="GMH31702.1"/>
    <property type="molecule type" value="Genomic_DNA"/>
</dbReference>
<comment type="caution">
    <text evidence="2">The sequence shown here is derived from an EMBL/GenBank/DDBJ whole genome shotgun (WGS) entry which is preliminary data.</text>
</comment>
<evidence type="ECO:0000256" key="1">
    <source>
        <dbReference type="SAM" id="MobiDB-lite"/>
    </source>
</evidence>
<evidence type="ECO:0000313" key="3">
    <source>
        <dbReference type="Proteomes" id="UP001279734"/>
    </source>
</evidence>
<name>A0AAD3TLM4_NEPGR</name>
<proteinExistence type="predicted"/>
<feature type="region of interest" description="Disordered" evidence="1">
    <location>
        <begin position="92"/>
        <end position="112"/>
    </location>
</feature>
<accession>A0AAD3TLM4</accession>